<comment type="caution">
    <text evidence="2">The sequence shown here is derived from an EMBL/GenBank/DDBJ whole genome shotgun (WGS) entry which is preliminary data.</text>
</comment>
<name>A0A315XYI0_RUMFL</name>
<evidence type="ECO:0000256" key="1">
    <source>
        <dbReference type="SAM" id="Phobius"/>
    </source>
</evidence>
<keyword evidence="1" id="KW-0472">Membrane</keyword>
<dbReference type="OrthoDB" id="1822612at2"/>
<gene>
    <name evidence="2" type="ORF">IE37_02021</name>
</gene>
<reference evidence="2 3" key="1">
    <citation type="submission" date="2018-05" db="EMBL/GenBank/DDBJ databases">
        <title>The Hungate 1000. A catalogue of reference genomes from the rumen microbiome.</title>
        <authorList>
            <person name="Kelly W."/>
        </authorList>
    </citation>
    <scope>NUCLEOTIDE SEQUENCE [LARGE SCALE GENOMIC DNA]</scope>
    <source>
        <strain evidence="2 3">SAb67</strain>
    </source>
</reference>
<evidence type="ECO:0000313" key="2">
    <source>
        <dbReference type="EMBL" id="PWJ12330.1"/>
    </source>
</evidence>
<keyword evidence="1" id="KW-1133">Transmembrane helix</keyword>
<protein>
    <submittedName>
        <fullName evidence="2">Uncharacterized protein</fullName>
    </submittedName>
</protein>
<evidence type="ECO:0000313" key="3">
    <source>
        <dbReference type="Proteomes" id="UP000245720"/>
    </source>
</evidence>
<proteinExistence type="predicted"/>
<keyword evidence="1" id="KW-0812">Transmembrane</keyword>
<sequence length="90" mass="9744">MDETEELTAEEDTVEVIAEEISRKKKGKADDIIAFQAVVCILLAAAFFVGNMLYPEVTAPVFGKLRSLTADSSDIMPNPIDIGASLIDKL</sequence>
<accession>A0A315XYI0</accession>
<dbReference type="RefSeq" id="WP_109726782.1">
    <property type="nucleotide sequence ID" value="NZ_CACYST010000252.1"/>
</dbReference>
<dbReference type="EMBL" id="QGDI01000007">
    <property type="protein sequence ID" value="PWJ12330.1"/>
    <property type="molecule type" value="Genomic_DNA"/>
</dbReference>
<dbReference type="Proteomes" id="UP000245720">
    <property type="component" value="Unassembled WGS sequence"/>
</dbReference>
<organism evidence="2 3">
    <name type="scientific">Ruminococcus flavefaciens</name>
    <dbReference type="NCBI Taxonomy" id="1265"/>
    <lineage>
        <taxon>Bacteria</taxon>
        <taxon>Bacillati</taxon>
        <taxon>Bacillota</taxon>
        <taxon>Clostridia</taxon>
        <taxon>Eubacteriales</taxon>
        <taxon>Oscillospiraceae</taxon>
        <taxon>Ruminococcus</taxon>
    </lineage>
</organism>
<feature type="transmembrane region" description="Helical" evidence="1">
    <location>
        <begin position="32"/>
        <end position="54"/>
    </location>
</feature>
<dbReference type="AlphaFoldDB" id="A0A315XYI0"/>